<gene>
    <name evidence="2" type="primary">TBX2B</name>
</gene>
<reference evidence="2" key="2">
    <citation type="submission" date="2016-06" db="EMBL/GenBank/DDBJ databases">
        <title>The genome of a short-lived fish provides insights into sex chromosome evolution and the genetic control of aging.</title>
        <authorList>
            <person name="Reichwald K."/>
            <person name="Felder M."/>
            <person name="Petzold A."/>
            <person name="Koch P."/>
            <person name="Groth M."/>
            <person name="Platzer M."/>
        </authorList>
    </citation>
    <scope>NUCLEOTIDE SEQUENCE</scope>
    <source>
        <tissue evidence="2">Brain</tissue>
    </source>
</reference>
<accession>A0A1A8D9A1</accession>
<name>A0A1A8D9A1_NOTKA</name>
<evidence type="ECO:0000256" key="1">
    <source>
        <dbReference type="SAM" id="MobiDB-lite"/>
    </source>
</evidence>
<feature type="region of interest" description="Disordered" evidence="1">
    <location>
        <begin position="1"/>
        <end position="74"/>
    </location>
</feature>
<protein>
    <submittedName>
        <fullName evidence="2">T-box 2b</fullName>
    </submittedName>
</protein>
<dbReference type="AlphaFoldDB" id="A0A1A8D9A1"/>
<dbReference type="EMBL" id="HAEA01001458">
    <property type="protein sequence ID" value="SBQ29938.1"/>
    <property type="molecule type" value="Transcribed_RNA"/>
</dbReference>
<proteinExistence type="predicted"/>
<sequence length="74" mass="7479">PGRGGRGCAPPGPQPSPGGSSPQHEEPGAGGRSGRRPKSYTGSQRSVGPVPQTGNGDGHYQVWKENVSSVQSAD</sequence>
<evidence type="ECO:0000313" key="2">
    <source>
        <dbReference type="EMBL" id="SBQ29938.1"/>
    </source>
</evidence>
<reference evidence="2" key="1">
    <citation type="submission" date="2016-05" db="EMBL/GenBank/DDBJ databases">
        <authorList>
            <person name="Lavstsen T."/>
            <person name="Jespersen J.S."/>
        </authorList>
    </citation>
    <scope>NUCLEOTIDE SEQUENCE</scope>
    <source>
        <tissue evidence="2">Brain</tissue>
    </source>
</reference>
<organism evidence="2">
    <name type="scientific">Nothobranchius kadleci</name>
    <name type="common">African annual killifish</name>
    <dbReference type="NCBI Taxonomy" id="1051664"/>
    <lineage>
        <taxon>Eukaryota</taxon>
        <taxon>Metazoa</taxon>
        <taxon>Chordata</taxon>
        <taxon>Craniata</taxon>
        <taxon>Vertebrata</taxon>
        <taxon>Euteleostomi</taxon>
        <taxon>Actinopterygii</taxon>
        <taxon>Neopterygii</taxon>
        <taxon>Teleostei</taxon>
        <taxon>Neoteleostei</taxon>
        <taxon>Acanthomorphata</taxon>
        <taxon>Ovalentaria</taxon>
        <taxon>Atherinomorphae</taxon>
        <taxon>Cyprinodontiformes</taxon>
        <taxon>Nothobranchiidae</taxon>
        <taxon>Nothobranchius</taxon>
    </lineage>
</organism>
<feature type="non-terminal residue" evidence="2">
    <location>
        <position position="1"/>
    </location>
</feature>